<sequence length="299" mass="32103">MKHDRQFDPAYGTAVEIAPGLRRMTVPNPGPFTFHGTNTYLVGQGNVTVIDPGPENPAHLDALMKATQGERIEAILVSHTHMDHSPAARTLAARTGAPIIGCAPHTAARPLVDGETNALDASADKDHQPDTILQHGESITLSGQRFEALHTPGHTQNHLCFALAGTDFLFSADHVMVWATSIVAPPDGNMLAYMASLDVLLARPETIYLPGHGGLVQEAHAYVQDLKEHRLRREEAILSNLEQSPISIAELVLRVYKGLDPALRGAAGLSAFAHLEDLAERGLVRAEPGLTLTALYSLA</sequence>
<dbReference type="Pfam" id="PF00753">
    <property type="entry name" value="Lactamase_B"/>
    <property type="match status" value="1"/>
</dbReference>
<dbReference type="STRING" id="735517.SAMN05444272_0770"/>
<keyword evidence="3" id="KW-1185">Reference proteome</keyword>
<dbReference type="InterPro" id="IPR036388">
    <property type="entry name" value="WH-like_DNA-bd_sf"/>
</dbReference>
<dbReference type="RefSeq" id="WP_073009026.1">
    <property type="nucleotide sequence ID" value="NZ_FRBW01000001.1"/>
</dbReference>
<dbReference type="Proteomes" id="UP000186002">
    <property type="component" value="Unassembled WGS sequence"/>
</dbReference>
<dbReference type="CDD" id="cd16278">
    <property type="entry name" value="metallo-hydrolase-like_MBL-fold"/>
    <property type="match status" value="1"/>
</dbReference>
<dbReference type="Gene3D" id="1.10.10.10">
    <property type="entry name" value="Winged helix-like DNA-binding domain superfamily/Winged helix DNA-binding domain"/>
    <property type="match status" value="1"/>
</dbReference>
<dbReference type="PANTHER" id="PTHR23131">
    <property type="entry name" value="ENDORIBONUCLEASE LACTB2"/>
    <property type="match status" value="1"/>
</dbReference>
<dbReference type="SMART" id="SM00849">
    <property type="entry name" value="Lactamase_B"/>
    <property type="match status" value="1"/>
</dbReference>
<dbReference type="PANTHER" id="PTHR23131:SF0">
    <property type="entry name" value="ENDORIBONUCLEASE LACTB2"/>
    <property type="match status" value="1"/>
</dbReference>
<dbReference type="OrthoDB" id="9788263at2"/>
<name>A0A1M7BA65_9HYPH</name>
<dbReference type="InterPro" id="IPR050662">
    <property type="entry name" value="Sec-metab_biosynth-thioest"/>
</dbReference>
<dbReference type="Gene3D" id="3.60.15.10">
    <property type="entry name" value="Ribonuclease Z/Hydroxyacylglutathione hydrolase-like"/>
    <property type="match status" value="1"/>
</dbReference>
<dbReference type="InterPro" id="IPR036866">
    <property type="entry name" value="RibonucZ/Hydroxyglut_hydro"/>
</dbReference>
<feature type="domain" description="Metallo-beta-lactamase" evidence="1">
    <location>
        <begin position="36"/>
        <end position="212"/>
    </location>
</feature>
<dbReference type="AlphaFoldDB" id="A0A1M7BA65"/>
<gene>
    <name evidence="2" type="ORF">SAMN05444272_0770</name>
</gene>
<dbReference type="InterPro" id="IPR041516">
    <property type="entry name" value="LACTB2_WH"/>
</dbReference>
<dbReference type="Pfam" id="PF17778">
    <property type="entry name" value="WHD_BLACT"/>
    <property type="match status" value="1"/>
</dbReference>
<evidence type="ECO:0000259" key="1">
    <source>
        <dbReference type="SMART" id="SM00849"/>
    </source>
</evidence>
<proteinExistence type="predicted"/>
<reference evidence="2 3" key="1">
    <citation type="submission" date="2016-11" db="EMBL/GenBank/DDBJ databases">
        <authorList>
            <person name="Jaros S."/>
            <person name="Januszkiewicz K."/>
            <person name="Wedrychowicz H."/>
        </authorList>
    </citation>
    <scope>NUCLEOTIDE SEQUENCE [LARGE SCALE GENOMIC DNA]</scope>
    <source>
        <strain evidence="2 3">DSM 22153</strain>
    </source>
</reference>
<accession>A0A1M7BA65</accession>
<evidence type="ECO:0000313" key="3">
    <source>
        <dbReference type="Proteomes" id="UP000186002"/>
    </source>
</evidence>
<evidence type="ECO:0000313" key="2">
    <source>
        <dbReference type="EMBL" id="SHL51834.1"/>
    </source>
</evidence>
<dbReference type="SUPFAM" id="SSF56281">
    <property type="entry name" value="Metallo-hydrolase/oxidoreductase"/>
    <property type="match status" value="1"/>
</dbReference>
<protein>
    <submittedName>
        <fullName evidence="2">Glyoxylase, beta-lactamase superfamily II</fullName>
    </submittedName>
</protein>
<organism evidence="2 3">
    <name type="scientific">Roseibium suaedae</name>
    <dbReference type="NCBI Taxonomy" id="735517"/>
    <lineage>
        <taxon>Bacteria</taxon>
        <taxon>Pseudomonadati</taxon>
        <taxon>Pseudomonadota</taxon>
        <taxon>Alphaproteobacteria</taxon>
        <taxon>Hyphomicrobiales</taxon>
        <taxon>Stappiaceae</taxon>
        <taxon>Roseibium</taxon>
    </lineage>
</organism>
<dbReference type="EMBL" id="FRBW01000001">
    <property type="protein sequence ID" value="SHL51834.1"/>
    <property type="molecule type" value="Genomic_DNA"/>
</dbReference>
<dbReference type="InterPro" id="IPR001279">
    <property type="entry name" value="Metallo-B-lactamas"/>
</dbReference>